<proteinExistence type="predicted"/>
<dbReference type="InParanoid" id="B9TFJ8"/>
<evidence type="ECO:0008006" key="3">
    <source>
        <dbReference type="Google" id="ProtNLM"/>
    </source>
</evidence>
<protein>
    <recommendedName>
        <fullName evidence="3">Glycosyl transferase family 1 domain-containing protein</fullName>
    </recommendedName>
</protein>
<dbReference type="AlphaFoldDB" id="B9TFJ8"/>
<dbReference type="Gene3D" id="3.40.50.2000">
    <property type="entry name" value="Glycogen Phosphorylase B"/>
    <property type="match status" value="1"/>
</dbReference>
<keyword evidence="2" id="KW-1185">Reference proteome</keyword>
<evidence type="ECO:0000313" key="1">
    <source>
        <dbReference type="EMBL" id="EEF25366.1"/>
    </source>
</evidence>
<reference evidence="2" key="1">
    <citation type="journal article" date="2010" name="Nat. Biotechnol.">
        <title>Draft genome sequence of the oilseed species Ricinus communis.</title>
        <authorList>
            <person name="Chan A.P."/>
            <person name="Crabtree J."/>
            <person name="Zhao Q."/>
            <person name="Lorenzi H."/>
            <person name="Orvis J."/>
            <person name="Puiu D."/>
            <person name="Melake-Berhan A."/>
            <person name="Jones K.M."/>
            <person name="Redman J."/>
            <person name="Chen G."/>
            <person name="Cahoon E.B."/>
            <person name="Gedil M."/>
            <person name="Stanke M."/>
            <person name="Haas B.J."/>
            <person name="Wortman J.R."/>
            <person name="Fraser-Liggett C.M."/>
            <person name="Ravel J."/>
            <person name="Rabinowicz P.D."/>
        </authorList>
    </citation>
    <scope>NUCLEOTIDE SEQUENCE [LARGE SCALE GENOMIC DNA]</scope>
    <source>
        <strain evidence="2">cv. Hale</strain>
    </source>
</reference>
<accession>B9TFJ8</accession>
<dbReference type="PANTHER" id="PTHR12526">
    <property type="entry name" value="GLYCOSYLTRANSFERASE"/>
    <property type="match status" value="1"/>
</dbReference>
<feature type="non-terminal residue" evidence="1">
    <location>
        <position position="1"/>
    </location>
</feature>
<organism evidence="1 2">
    <name type="scientific">Ricinus communis</name>
    <name type="common">Castor bean</name>
    <dbReference type="NCBI Taxonomy" id="3988"/>
    <lineage>
        <taxon>Eukaryota</taxon>
        <taxon>Viridiplantae</taxon>
        <taxon>Streptophyta</taxon>
        <taxon>Embryophyta</taxon>
        <taxon>Tracheophyta</taxon>
        <taxon>Spermatophyta</taxon>
        <taxon>Magnoliopsida</taxon>
        <taxon>eudicotyledons</taxon>
        <taxon>Gunneridae</taxon>
        <taxon>Pentapetalae</taxon>
        <taxon>rosids</taxon>
        <taxon>fabids</taxon>
        <taxon>Malpighiales</taxon>
        <taxon>Euphorbiaceae</taxon>
        <taxon>Acalyphoideae</taxon>
        <taxon>Acalypheae</taxon>
        <taxon>Ricinus</taxon>
    </lineage>
</organism>
<dbReference type="SUPFAM" id="SSF53756">
    <property type="entry name" value="UDP-Glycosyltransferase/glycogen phosphorylase"/>
    <property type="match status" value="1"/>
</dbReference>
<evidence type="ECO:0000313" key="2">
    <source>
        <dbReference type="Proteomes" id="UP000008311"/>
    </source>
</evidence>
<name>B9TFJ8_RICCO</name>
<dbReference type="EMBL" id="EQ979858">
    <property type="protein sequence ID" value="EEF25366.1"/>
    <property type="molecule type" value="Genomic_DNA"/>
</dbReference>
<sequence>PTASVSSGSAIGLARDLESSAEGVGVKAAQDAELPRSLGASGVNAPNVVAKTRRTPDERPSILFVTPYPPEPTGVGKLHAEGMPAFMARCDVTVATLKAATRPHAPGQPRIIRPKDIDFAEYDRVFYVIGNSLYHTFVHDMLLEQGGEAIFHDSRMFEYYLHTRGLDRVATMASDALQRPIAHSDLDDWARDRRKLPLPMLDEVVAASTRMFVFTKAMEATLREFYGRDSVVTPLPVHTTFPDDLLSPSRALQARSRIGFTSETLNICTFGGVDPSKGIYESIQIVDQLRQYHRHATLHLVGGVDEASMNNLRNFAASLGVADRLVFHGATTPDRYVDFLLAADLGMQFRKARFGQLSGAVTECIATGLWSIVNESLADAHNAPYFITRVPDTLSPPAIALAILDLLDSQDIRVRDDAVRRAHLQGRSWDDYAAALLDL</sequence>
<gene>
    <name evidence="1" type="ORF">RCOM_1846590</name>
</gene>
<dbReference type="Proteomes" id="UP000008311">
    <property type="component" value="Unassembled WGS sequence"/>
</dbReference>